<name>A0A7J6A7M3_AMEME</name>
<dbReference type="GO" id="GO:0005813">
    <property type="term" value="C:centrosome"/>
    <property type="evidence" value="ECO:0007669"/>
    <property type="project" value="TreeGrafter"/>
</dbReference>
<dbReference type="GO" id="GO:0072686">
    <property type="term" value="C:mitotic spindle"/>
    <property type="evidence" value="ECO:0007669"/>
    <property type="project" value="TreeGrafter"/>
</dbReference>
<evidence type="ECO:0000256" key="4">
    <source>
        <dbReference type="ARBA" id="ARBA00022829"/>
    </source>
</evidence>
<dbReference type="SUPFAM" id="SSF48452">
    <property type="entry name" value="TPR-like"/>
    <property type="match status" value="1"/>
</dbReference>
<keyword evidence="9" id="KW-1185">Reference proteome</keyword>
<keyword evidence="3" id="KW-0378">Hydrolase</keyword>
<feature type="domain" description="Peptidase C50" evidence="7">
    <location>
        <begin position="2024"/>
        <end position="2119"/>
    </location>
</feature>
<evidence type="ECO:0000256" key="2">
    <source>
        <dbReference type="ARBA" id="ARBA00012489"/>
    </source>
</evidence>
<accession>A0A7J6A7M3</accession>
<evidence type="ECO:0000256" key="3">
    <source>
        <dbReference type="ARBA" id="ARBA00022801"/>
    </source>
</evidence>
<feature type="region of interest" description="Disordered" evidence="6">
    <location>
        <begin position="1434"/>
        <end position="1592"/>
    </location>
</feature>
<protein>
    <recommendedName>
        <fullName evidence="2">separase</fullName>
        <ecNumber evidence="2">3.4.22.49</ecNumber>
    </recommendedName>
</protein>
<dbReference type="PANTHER" id="PTHR12792">
    <property type="entry name" value="EXTRA SPINDLE POLES 1-RELATED"/>
    <property type="match status" value="1"/>
</dbReference>
<comment type="catalytic activity">
    <reaction evidence="1">
        <text>All bonds known to be hydrolyzed by this endopeptidase have arginine in P1 and an acidic residue in P4. P6 is often occupied by an acidic residue or by a hydroxy-amino-acid residue, the phosphorylation of which enhances cleavage.</text>
        <dbReference type="EC" id="3.4.22.49"/>
    </reaction>
</comment>
<feature type="compositionally biased region" description="Low complexity" evidence="6">
    <location>
        <begin position="1368"/>
        <end position="1381"/>
    </location>
</feature>
<evidence type="ECO:0000259" key="7">
    <source>
        <dbReference type="PROSITE" id="PS51700"/>
    </source>
</evidence>
<evidence type="ECO:0000313" key="8">
    <source>
        <dbReference type="EMBL" id="KAF4078753.1"/>
    </source>
</evidence>
<dbReference type="EC" id="3.4.22.49" evidence="2"/>
<dbReference type="Pfam" id="PF03568">
    <property type="entry name" value="Separin_C"/>
    <property type="match status" value="1"/>
</dbReference>
<feature type="compositionally biased region" description="Acidic residues" evidence="6">
    <location>
        <begin position="1494"/>
        <end position="1503"/>
    </location>
</feature>
<dbReference type="InterPro" id="IPR005314">
    <property type="entry name" value="Peptidase_C50"/>
</dbReference>
<dbReference type="InterPro" id="IPR011990">
    <property type="entry name" value="TPR-like_helical_dom_sf"/>
</dbReference>
<gene>
    <name evidence="8" type="ORF">AMELA_G00185210</name>
</gene>
<feature type="region of interest" description="Disordered" evidence="6">
    <location>
        <begin position="1085"/>
        <end position="1117"/>
    </location>
</feature>
<dbReference type="GO" id="GO:0005737">
    <property type="term" value="C:cytoplasm"/>
    <property type="evidence" value="ECO:0007669"/>
    <property type="project" value="TreeGrafter"/>
</dbReference>
<feature type="region of interest" description="Disordered" evidence="6">
    <location>
        <begin position="1"/>
        <end position="20"/>
    </location>
</feature>
<feature type="region of interest" description="Disordered" evidence="6">
    <location>
        <begin position="1311"/>
        <end position="1381"/>
    </location>
</feature>
<evidence type="ECO:0000256" key="1">
    <source>
        <dbReference type="ARBA" id="ARBA00000451"/>
    </source>
</evidence>
<proteinExistence type="predicted"/>
<reference evidence="8 9" key="1">
    <citation type="submission" date="2020-02" db="EMBL/GenBank/DDBJ databases">
        <title>A chromosome-scale genome assembly of the black bullhead catfish (Ameiurus melas).</title>
        <authorList>
            <person name="Wen M."/>
            <person name="Zham M."/>
            <person name="Cabau C."/>
            <person name="Klopp C."/>
            <person name="Donnadieu C."/>
            <person name="Roques C."/>
            <person name="Bouchez O."/>
            <person name="Lampietro C."/>
            <person name="Jouanno E."/>
            <person name="Herpin A."/>
            <person name="Louis A."/>
            <person name="Berthelot C."/>
            <person name="Parey E."/>
            <person name="Roest-Crollius H."/>
            <person name="Braasch I."/>
            <person name="Postlethwait J."/>
            <person name="Robinson-Rechavi M."/>
            <person name="Echchiki A."/>
            <person name="Begum T."/>
            <person name="Montfort J."/>
            <person name="Schartl M."/>
            <person name="Bobe J."/>
            <person name="Guiguen Y."/>
        </authorList>
    </citation>
    <scope>NUCLEOTIDE SEQUENCE [LARGE SCALE GENOMIC DNA]</scope>
    <source>
        <strain evidence="8">M_S1</strain>
        <tissue evidence="8">Blood</tissue>
    </source>
</reference>
<feature type="compositionally biased region" description="Basic and acidic residues" evidence="6">
    <location>
        <begin position="1350"/>
        <end position="1367"/>
    </location>
</feature>
<feature type="compositionally biased region" description="Basic and acidic residues" evidence="6">
    <location>
        <begin position="1573"/>
        <end position="1584"/>
    </location>
</feature>
<dbReference type="GO" id="GO:0005634">
    <property type="term" value="C:nucleus"/>
    <property type="evidence" value="ECO:0007669"/>
    <property type="project" value="InterPro"/>
</dbReference>
<evidence type="ECO:0000256" key="6">
    <source>
        <dbReference type="SAM" id="MobiDB-lite"/>
    </source>
</evidence>
<dbReference type="Proteomes" id="UP000593565">
    <property type="component" value="Unassembled WGS sequence"/>
</dbReference>
<comment type="caution">
    <text evidence="8">The sequence shown here is derived from an EMBL/GenBank/DDBJ whole genome shotgun (WGS) entry which is preliminary data.</text>
</comment>
<keyword evidence="4" id="KW-0159">Chromosome partition</keyword>
<keyword evidence="5" id="KW-0175">Coiled coil</keyword>
<feature type="compositionally biased region" description="Polar residues" evidence="6">
    <location>
        <begin position="1321"/>
        <end position="1336"/>
    </location>
</feature>
<feature type="compositionally biased region" description="Basic and acidic residues" evidence="6">
    <location>
        <begin position="1505"/>
        <end position="1514"/>
    </location>
</feature>
<dbReference type="GO" id="GO:0006508">
    <property type="term" value="P:proteolysis"/>
    <property type="evidence" value="ECO:0007669"/>
    <property type="project" value="InterPro"/>
</dbReference>
<dbReference type="EMBL" id="JAAGNN010000016">
    <property type="protein sequence ID" value="KAF4078753.1"/>
    <property type="molecule type" value="Genomic_DNA"/>
</dbReference>
<feature type="coiled-coil region" evidence="5">
    <location>
        <begin position="588"/>
        <end position="615"/>
    </location>
</feature>
<evidence type="ECO:0000313" key="9">
    <source>
        <dbReference type="Proteomes" id="UP000593565"/>
    </source>
</evidence>
<dbReference type="InterPro" id="IPR030397">
    <property type="entry name" value="SEPARIN_core_dom"/>
</dbReference>
<dbReference type="GO" id="GO:0004197">
    <property type="term" value="F:cysteine-type endopeptidase activity"/>
    <property type="evidence" value="ECO:0007669"/>
    <property type="project" value="InterPro"/>
</dbReference>
<organism evidence="8 9">
    <name type="scientific">Ameiurus melas</name>
    <name type="common">Black bullhead</name>
    <name type="synonym">Silurus melas</name>
    <dbReference type="NCBI Taxonomy" id="219545"/>
    <lineage>
        <taxon>Eukaryota</taxon>
        <taxon>Metazoa</taxon>
        <taxon>Chordata</taxon>
        <taxon>Craniata</taxon>
        <taxon>Vertebrata</taxon>
        <taxon>Euteleostomi</taxon>
        <taxon>Actinopterygii</taxon>
        <taxon>Neopterygii</taxon>
        <taxon>Teleostei</taxon>
        <taxon>Ostariophysi</taxon>
        <taxon>Siluriformes</taxon>
        <taxon>Ictaluridae</taxon>
        <taxon>Ameiurus</taxon>
    </lineage>
</organism>
<dbReference type="GO" id="GO:0051307">
    <property type="term" value="P:meiotic chromosome separation"/>
    <property type="evidence" value="ECO:0007669"/>
    <property type="project" value="TreeGrafter"/>
</dbReference>
<evidence type="ECO:0000256" key="5">
    <source>
        <dbReference type="SAM" id="Coils"/>
    </source>
</evidence>
<dbReference type="PANTHER" id="PTHR12792:SF0">
    <property type="entry name" value="SEPARIN"/>
    <property type="match status" value="1"/>
</dbReference>
<dbReference type="PROSITE" id="PS51700">
    <property type="entry name" value="SEPARIN"/>
    <property type="match status" value="1"/>
</dbReference>
<sequence>MSGGQFKTPPQHSKLALASPHTFSHKRKWSFRRRMKCLKTDDYVQRISCVKDAVILHDELKRHVKDGLGPPGRTACDRIIRACNQHLGGGALEPELEERLVDLVELATEGYGSVTEPGAQASSLYLEKIIFHILQKLVTRRARAAASRLAEFMYLRLQGASSQVEDFGVLARNCFAVLWNGSSVAQASSLSPRERLCGQLWALRFRLLEETPSTSSKVPLFVEEALLRPTPKERPGSLSQDDAAFLLSEFRTHFLGARAGQDRALTPPVLAVRCEAVVMVCKPLCKNRLWDEAARLLEGVQECVRKLGGGLCPALGVASRAVRLHRDLGAGGECSKAYTDCARILRGLPAALCEAESHALLEACQLIVWATEAGQTKGMGGATLLASFSYWEEYQEFLIRLQQSSFSQQLQYSLCFSLYQGFISTYDSLHTSPDSVVEFLDRILLYCQATAGRMMTELRKLSNDSFFLKAVCVVNNVVYELFNRKLYEGAYGLVEIICQELSKDCPSCFPVDRVNRCFMLAVQCSRRACRLDRALDWVVRWIQVLGSQVLDHLTEPVSLWVKTKCDAARAGEDDKRLRTLRDGLGAVLVDEEVCLRLLEEELRVYKEQSGDTAQERYNTLCDLLDICHEETTRTLRRASYLCEMAQVVCYRDFSEQTDCSAVDFAHEALRLLEEEPETVENSDRLKDEKAQASLWLYICTLEADLQEAVDTEKRLRAVQEGSKTAADLDPVPTNDLEYEDKQKFQESQLVYDGLRFNLSEHNKRIEPLEKCLSLWVTLLKDGSVPAVRDPKHTASSILLTAALFTLMGKPLQALECYQLAASLSRLLGDVQNSATASFHAAKLLLDLGSPQLAQVQLDQAQQCLTADTSSEGTSILSVTNTLLRAQLRYALGEVEAGVHILCEVLKETALHHSKSWYMLKARALQTASAYLSLDTGTLHTHLRQTIVQHDTAQYEALKLLCSLVMMLLGHGFYGAPGLNTDTRFVDQGDSVVFKWLLLSEVLLCSERMVRLRSSSGTAHEAKAQCLEALKLATKLQTLSHCAELLVLKAELELMKGAGEASVLDLEQVRHLLDLCTDFGHQQQQKSELKIKPRKGRPAVKVSAPEPPEEEEEDVRGLLSSRSLGRDALEELSGLGQDASPPLKPKRQRMLSCLSHTESCSCPCCAEPGLARVSVLWALAQADAQNEAQNSRRLRHIAILRCRSIGAKLHARLAALMPVGCSEKPCVLQPEVVRVQLSAVMTQLCRGVAETRKAAALWEEIEAGLEAVEPRGALFPELGPLKAALLGAKAVACCLALAGKKQCSPDELFSSAWGWTPPRAPKNQTQVRTRGKSSSSDRPLPATAPPAKNLTENKREVRVEPGSKKNREVTVASSKKTKSSVPKIITTKPGVVFKTPRASRTPRPRSVSVLTPAGTATRLSAFDFTNEVPDITVSSTPLPAAKATPSSRCGVTRSKDVPKGSFQVFEDSSPLQEKPVPVPAAPKRTKRSRFKVEFSDESDAEVADALETKADDKRSISSAPEPALKPSSVSRAPALDRPRRTRTAKKSTCTSGASSEEEVQPRRGRSRKAPSADGAEKPERMRMIREDEDGDGLDVSLEELQETDSEMMDAADDPDTDCEVLRRDLGADLTREHVKELRSSGQAGLPIPHTHVTPGELSVDGIQSLLTSSWLLLHHFPSPSLYPHLCSLLAQSLGLSDPVTTAMLHAQSLGVSSRHHMTRHLANRIRKLKKSSGDVAESLSGLSLEESSSQTQAKTLSALESVYSFTCTQPAQFPHTHSREFTQQLQHLPTGVTVCLLSLVGACPGEIGSTVLITRLERDSAPVTMRIPTAQTRRSMAALLEEMEAVLQGQKKVSAVADKAQWWEGRKALDTRVQKLLEEMEEALGVWRALLLPLTSDPELPAQIKRLQSSVKGKKITVDMLKVILSAAPLLSLSDLQSLSEGACLQDGDFLKLLQESVCELRVREEPHGHTVLILDKYLQKLPWENISCLKSRSVTRMPSLHAVLGHSHLREVDPDCVLSRGVDPQRVYFVLNPDGNLPETEKRFRDWFTGERAWQGVCGAPPDPDQLQEAVNTKDLYIYVGHGAGARFLDSQRLLRGNVHAVALLFGCSSAALSVQGNLEGTGITLSYLTAGCPLVLGNLWDVTDRDIDRFTSALLQSWLSAGSGSSLLQHLVQSRDATHLKHMIGAAPVAYGLPVHLR</sequence>